<dbReference type="InterPro" id="IPR002575">
    <property type="entry name" value="Aminoglycoside_PTrfase"/>
</dbReference>
<dbReference type="Pfam" id="PF01636">
    <property type="entry name" value="APH"/>
    <property type="match status" value="1"/>
</dbReference>
<accession>A0AAV9WG85</accession>
<feature type="domain" description="Aminoglycoside phosphotransferase" evidence="1">
    <location>
        <begin position="62"/>
        <end position="324"/>
    </location>
</feature>
<protein>
    <recommendedName>
        <fullName evidence="1">Aminoglycoside phosphotransferase domain-containing protein</fullName>
    </recommendedName>
</protein>
<dbReference type="PANTHER" id="PTHR21310:SF13">
    <property type="entry name" value="AMINOGLYCOSIDE PHOSPHOTRANSFERASE DOMAIN-CONTAINING PROTEIN"/>
    <property type="match status" value="1"/>
</dbReference>
<reference evidence="2 3" key="1">
    <citation type="submission" date="2023-08" db="EMBL/GenBank/DDBJ databases">
        <authorList>
            <person name="Palmer J.M."/>
        </authorList>
    </citation>
    <scope>NUCLEOTIDE SEQUENCE [LARGE SCALE GENOMIC DNA]</scope>
    <source>
        <strain evidence="2 3">TWF481</strain>
    </source>
</reference>
<evidence type="ECO:0000259" key="1">
    <source>
        <dbReference type="Pfam" id="PF01636"/>
    </source>
</evidence>
<keyword evidence="3" id="KW-1185">Reference proteome</keyword>
<dbReference type="InterPro" id="IPR011009">
    <property type="entry name" value="Kinase-like_dom_sf"/>
</dbReference>
<dbReference type="AlphaFoldDB" id="A0AAV9WG85"/>
<dbReference type="Proteomes" id="UP001370758">
    <property type="component" value="Unassembled WGS sequence"/>
</dbReference>
<sequence>MATGTVPTSSDVMEWQAGPFTSRPVWRVEPKIDVVTDLMHSKIREILRDGGDNPQDLPKAAFLGGGAFNKLYLMEYRNSSWILRVTLPVDPHYKTASEVATLKLLESSTSLPAPRAMAHYAGAADAPPGDNRLGLEWILMTKVPGKTLTDSWDMSMKKKLNLVEMVAEKVHEIYTCDSLQFSSIGNVFECGGYENAPGMEKSPKPSKFSVDRIVSMTFFWNQRLSQPVNRGPFASSAEWFTSRLQLVDFECNQVLESEVADEDDKADAVRFKSVAQRLLNQIPQFVPANEKFVLHHDDINAGNLLVDPDTGDLTGIVDWECVSVLPAWKSCQLPCFLGYNPIRIAQPIRRAYHINQDGSPNELYFHHLREWELTVLGRRFLEWMEIQDSDWVDVYQASGRIRDFDYAVSNCDNEFAVKKIERWLNIVEKGDEGQYERLLQNINE</sequence>
<dbReference type="EMBL" id="JAVHJL010000003">
    <property type="protein sequence ID" value="KAK6507837.1"/>
    <property type="molecule type" value="Genomic_DNA"/>
</dbReference>
<dbReference type="Gene3D" id="3.90.1200.10">
    <property type="match status" value="1"/>
</dbReference>
<dbReference type="InterPro" id="IPR051678">
    <property type="entry name" value="AGP_Transferase"/>
</dbReference>
<name>A0AAV9WG85_9PEZI</name>
<organism evidence="2 3">
    <name type="scientific">Arthrobotrys musiformis</name>
    <dbReference type="NCBI Taxonomy" id="47236"/>
    <lineage>
        <taxon>Eukaryota</taxon>
        <taxon>Fungi</taxon>
        <taxon>Dikarya</taxon>
        <taxon>Ascomycota</taxon>
        <taxon>Pezizomycotina</taxon>
        <taxon>Orbiliomycetes</taxon>
        <taxon>Orbiliales</taxon>
        <taxon>Orbiliaceae</taxon>
        <taxon>Arthrobotrys</taxon>
    </lineage>
</organism>
<comment type="caution">
    <text evidence="2">The sequence shown here is derived from an EMBL/GenBank/DDBJ whole genome shotgun (WGS) entry which is preliminary data.</text>
</comment>
<evidence type="ECO:0000313" key="3">
    <source>
        <dbReference type="Proteomes" id="UP001370758"/>
    </source>
</evidence>
<proteinExistence type="predicted"/>
<dbReference type="SUPFAM" id="SSF56112">
    <property type="entry name" value="Protein kinase-like (PK-like)"/>
    <property type="match status" value="1"/>
</dbReference>
<evidence type="ECO:0000313" key="2">
    <source>
        <dbReference type="EMBL" id="KAK6507837.1"/>
    </source>
</evidence>
<gene>
    <name evidence="2" type="ORF">TWF481_006259</name>
</gene>
<dbReference type="PANTHER" id="PTHR21310">
    <property type="entry name" value="AMINOGLYCOSIDE PHOSPHOTRANSFERASE-RELATED-RELATED"/>
    <property type="match status" value="1"/>
</dbReference>